<sequence>MKHYSRNQSTIFKRTILLFTLLFTSGILLSACSDSEPDASNTEHTQSSSTQKHANHKKVNKKREYKKANHKKSQPIHHSNAGTIINSLVKLTNAESAGNTGNYYYENGAAKLTNFSELSAGTYKYSSDSQGRSSTARAVLTYGEYRSSMGSRQGDPLAPPSWPDDNPKVAISYSSTGRTYHGYLYNRSHSIGDSLLGTKSYTSLYNFTTGTRPQNVGADQNGGMRYAEETVENYWQSHSDGSTTVDYQVTPVYYKNENIPRGTIVDIESSDNQINKEIVVINSAEGIKINYNDGSNNAKPIPSTPTHRSYQASNNNQSQTNTTSNNSSESSSVPSSNSTNYDRVGNWSVAHQGMVFVSDSDKYYKRVTNPENYQYESQGQAEASGASVAARGNQYARPN</sequence>
<dbReference type="Pfam" id="PF13930">
    <property type="entry name" value="Endonuclea_NS_2"/>
    <property type="match status" value="1"/>
</dbReference>
<gene>
    <name evidence="4" type="ORF">PL11_000075</name>
</gene>
<feature type="region of interest" description="Disordered" evidence="1">
    <location>
        <begin position="290"/>
        <end position="339"/>
    </location>
</feature>
<dbReference type="OrthoDB" id="9783680at2"/>
<evidence type="ECO:0000256" key="2">
    <source>
        <dbReference type="SAM" id="SignalP"/>
    </source>
</evidence>
<feature type="region of interest" description="Disordered" evidence="1">
    <location>
        <begin position="35"/>
        <end position="80"/>
    </location>
</feature>
<keyword evidence="5" id="KW-1185">Reference proteome</keyword>
<feature type="compositionally biased region" description="Polar residues" evidence="1">
    <location>
        <begin position="38"/>
        <end position="52"/>
    </location>
</feature>
<name>A0A1S6QFS5_9LACO</name>
<dbReference type="InterPro" id="IPR044929">
    <property type="entry name" value="DNA/RNA_non-sp_Endonuclease_sf"/>
</dbReference>
<keyword evidence="2" id="KW-0732">Signal</keyword>
<feature type="domain" description="Type VII secretion system protein EssD-like" evidence="3">
    <location>
        <begin position="175"/>
        <end position="269"/>
    </location>
</feature>
<feature type="region of interest" description="Disordered" evidence="1">
    <location>
        <begin position="375"/>
        <end position="399"/>
    </location>
</feature>
<feature type="compositionally biased region" description="Low complexity" evidence="1">
    <location>
        <begin position="313"/>
        <end position="339"/>
    </location>
</feature>
<evidence type="ECO:0000313" key="4">
    <source>
        <dbReference type="EMBL" id="AQW20458.1"/>
    </source>
</evidence>
<evidence type="ECO:0000256" key="1">
    <source>
        <dbReference type="SAM" id="MobiDB-lite"/>
    </source>
</evidence>
<protein>
    <submittedName>
        <fullName evidence="4">Deoxyribonuclease</fullName>
    </submittedName>
</protein>
<dbReference type="AlphaFoldDB" id="A0A1S6QFS5"/>
<feature type="signal peptide" evidence="2">
    <location>
        <begin position="1"/>
        <end position="30"/>
    </location>
</feature>
<proteinExistence type="predicted"/>
<dbReference type="Proteomes" id="UP000030361">
    <property type="component" value="Chromosome"/>
</dbReference>
<feature type="compositionally biased region" description="Basic residues" evidence="1">
    <location>
        <begin position="53"/>
        <end position="75"/>
    </location>
</feature>
<dbReference type="eggNOG" id="ENOG5032V8J">
    <property type="taxonomic scope" value="Bacteria"/>
</dbReference>
<reference evidence="4 5" key="1">
    <citation type="journal article" date="2015" name="Genome Announc.">
        <title>Genome Sequence of Lactobacillus curieae CCTCC M 2011381T, a Novel Producer of Gamma-aminobutyric Acid.</title>
        <authorList>
            <person name="Wang Y."/>
            <person name="Wang Y."/>
            <person name="Lang C."/>
            <person name="Wei D."/>
            <person name="Xu P."/>
            <person name="Xie J."/>
        </authorList>
    </citation>
    <scope>NUCLEOTIDE SEQUENCE [LARGE SCALE GENOMIC DNA]</scope>
    <source>
        <strain evidence="4 5">CCTCC M 2011381</strain>
    </source>
</reference>
<feature type="compositionally biased region" description="Polar residues" evidence="1">
    <location>
        <begin position="292"/>
        <end position="312"/>
    </location>
</feature>
<dbReference type="Gene3D" id="3.40.570.10">
    <property type="entry name" value="Extracellular Endonuclease, subunit A"/>
    <property type="match status" value="1"/>
</dbReference>
<dbReference type="KEGG" id="lcu:PL11_000075"/>
<feature type="chain" id="PRO_5038552839" evidence="2">
    <location>
        <begin position="31"/>
        <end position="399"/>
    </location>
</feature>
<accession>A0A1S6QFS5</accession>
<dbReference type="EMBL" id="CP018906">
    <property type="protein sequence ID" value="AQW20458.1"/>
    <property type="molecule type" value="Genomic_DNA"/>
</dbReference>
<evidence type="ECO:0000259" key="3">
    <source>
        <dbReference type="Pfam" id="PF13930"/>
    </source>
</evidence>
<dbReference type="RefSeq" id="WP_152639017.1">
    <property type="nucleotide sequence ID" value="NZ_CP018906.1"/>
</dbReference>
<dbReference type="InterPro" id="IPR044927">
    <property type="entry name" value="Endonuclea_NS_2"/>
</dbReference>
<evidence type="ECO:0000313" key="5">
    <source>
        <dbReference type="Proteomes" id="UP000030361"/>
    </source>
</evidence>
<dbReference type="PROSITE" id="PS51257">
    <property type="entry name" value="PROKAR_LIPOPROTEIN"/>
    <property type="match status" value="1"/>
</dbReference>
<organism evidence="4 5">
    <name type="scientific">Lentilactobacillus curieae</name>
    <dbReference type="NCBI Taxonomy" id="1138822"/>
    <lineage>
        <taxon>Bacteria</taxon>
        <taxon>Bacillati</taxon>
        <taxon>Bacillota</taxon>
        <taxon>Bacilli</taxon>
        <taxon>Lactobacillales</taxon>
        <taxon>Lactobacillaceae</taxon>
        <taxon>Lentilactobacillus</taxon>
    </lineage>
</organism>